<feature type="chain" id="PRO_5018995844" evidence="1">
    <location>
        <begin position="16"/>
        <end position="232"/>
    </location>
</feature>
<evidence type="ECO:0000313" key="3">
    <source>
        <dbReference type="Proteomes" id="UP000286045"/>
    </source>
</evidence>
<feature type="signal peptide" evidence="1">
    <location>
        <begin position="1"/>
        <end position="15"/>
    </location>
</feature>
<accession>A0A439D031</accession>
<sequence length="232" mass="25203">MFAIIILAPLGLVSASAGPRTRIFDLRGWYPGDGQDLIVSEFGEILSMAIDPFRDILLGSPPGDTSNITLIYDYDGAGHGVAANYSSACSIDSTMFGSTTAFLNCLTLGITAILLENDLIDLETYSVRDVDDRLQFGNLTNFDGWAVLRDVNSCISSTCQNTSTTVCDWRVHGNLTEAQDPKYNATERLQRLYMGLNQYCTGGGANPNSDVIGPGVRFHRVLLLWKAFIADG</sequence>
<reference evidence="2 3" key="1">
    <citation type="submission" date="2018-12" db="EMBL/GenBank/DDBJ databases">
        <title>Draft genome sequence of Xylaria grammica IHI A82.</title>
        <authorList>
            <person name="Buettner E."/>
            <person name="Kellner H."/>
        </authorList>
    </citation>
    <scope>NUCLEOTIDE SEQUENCE [LARGE SCALE GENOMIC DNA]</scope>
    <source>
        <strain evidence="2 3">IHI A82</strain>
    </source>
</reference>
<dbReference type="AlphaFoldDB" id="A0A439D031"/>
<keyword evidence="1" id="KW-0732">Signal</keyword>
<keyword evidence="3" id="KW-1185">Reference proteome</keyword>
<dbReference type="Proteomes" id="UP000286045">
    <property type="component" value="Unassembled WGS sequence"/>
</dbReference>
<evidence type="ECO:0000256" key="1">
    <source>
        <dbReference type="SAM" id="SignalP"/>
    </source>
</evidence>
<dbReference type="EMBL" id="RYZI01000237">
    <property type="protein sequence ID" value="RWA07780.1"/>
    <property type="molecule type" value="Genomic_DNA"/>
</dbReference>
<protein>
    <submittedName>
        <fullName evidence="2">Uncharacterized protein</fullName>
    </submittedName>
</protein>
<gene>
    <name evidence="2" type="ORF">EKO27_g7316</name>
</gene>
<organism evidence="2 3">
    <name type="scientific">Xylaria grammica</name>
    <dbReference type="NCBI Taxonomy" id="363999"/>
    <lineage>
        <taxon>Eukaryota</taxon>
        <taxon>Fungi</taxon>
        <taxon>Dikarya</taxon>
        <taxon>Ascomycota</taxon>
        <taxon>Pezizomycotina</taxon>
        <taxon>Sordariomycetes</taxon>
        <taxon>Xylariomycetidae</taxon>
        <taxon>Xylariales</taxon>
        <taxon>Xylariaceae</taxon>
        <taxon>Xylaria</taxon>
    </lineage>
</organism>
<name>A0A439D031_9PEZI</name>
<evidence type="ECO:0000313" key="2">
    <source>
        <dbReference type="EMBL" id="RWA07780.1"/>
    </source>
</evidence>
<proteinExistence type="predicted"/>
<comment type="caution">
    <text evidence="2">The sequence shown here is derived from an EMBL/GenBank/DDBJ whole genome shotgun (WGS) entry which is preliminary data.</text>
</comment>